<gene>
    <name evidence="1" type="ORF">GCM10023336_65070</name>
</gene>
<proteinExistence type="predicted"/>
<sequence length="128" mass="13996">MVTALRQRSRSAPLVNGRRPRRHARRAVLGSLTAVCTALIFAFSQTAAYAGGPYLWANDSHVGKRLTVCAATLDVRSSYGGAAFAHLTQGETFTVHQNYAEFGSEYVRGFAWGTVNAEGYVQNGWFCF</sequence>
<dbReference type="Proteomes" id="UP001500124">
    <property type="component" value="Unassembled WGS sequence"/>
</dbReference>
<reference evidence="2" key="1">
    <citation type="journal article" date="2019" name="Int. J. Syst. Evol. Microbiol.">
        <title>The Global Catalogue of Microorganisms (GCM) 10K type strain sequencing project: providing services to taxonomists for standard genome sequencing and annotation.</title>
        <authorList>
            <consortium name="The Broad Institute Genomics Platform"/>
            <consortium name="The Broad Institute Genome Sequencing Center for Infectious Disease"/>
            <person name="Wu L."/>
            <person name="Ma J."/>
        </authorList>
    </citation>
    <scope>NUCLEOTIDE SEQUENCE [LARGE SCALE GENOMIC DNA]</scope>
    <source>
        <strain evidence="2">JCM 18410</strain>
    </source>
</reference>
<evidence type="ECO:0000313" key="2">
    <source>
        <dbReference type="Proteomes" id="UP001500124"/>
    </source>
</evidence>
<dbReference type="EMBL" id="BAABKC010000112">
    <property type="protein sequence ID" value="GAA5075617.1"/>
    <property type="molecule type" value="Genomic_DNA"/>
</dbReference>
<keyword evidence="2" id="KW-1185">Reference proteome</keyword>
<organism evidence="1 2">
    <name type="scientific">Streptomyces similanensis</name>
    <dbReference type="NCBI Taxonomy" id="1274988"/>
    <lineage>
        <taxon>Bacteria</taxon>
        <taxon>Bacillati</taxon>
        <taxon>Actinomycetota</taxon>
        <taxon>Actinomycetes</taxon>
        <taxon>Kitasatosporales</taxon>
        <taxon>Streptomycetaceae</taxon>
        <taxon>Streptomyces</taxon>
    </lineage>
</organism>
<accession>A0ABP9LCG8</accession>
<evidence type="ECO:0000313" key="1">
    <source>
        <dbReference type="EMBL" id="GAA5075617.1"/>
    </source>
</evidence>
<evidence type="ECO:0008006" key="3">
    <source>
        <dbReference type="Google" id="ProtNLM"/>
    </source>
</evidence>
<comment type="caution">
    <text evidence="1">The sequence shown here is derived from an EMBL/GenBank/DDBJ whole genome shotgun (WGS) entry which is preliminary data.</text>
</comment>
<protein>
    <recommendedName>
        <fullName evidence="3">SH3 domain-containing protein</fullName>
    </recommendedName>
</protein>
<name>A0ABP9LCG8_9ACTN</name>